<sequence>MKKKLFCVTCLLLLQTAFITAPVYQPVQAAKGGIRMSAPRSAPAAPAPKATPKTNTNNNTSSAQSQTRNQSTAPRTNTNTTTNRSSAWGGAMRGIGLFAGGMFLGSMLSSLFGLGNFGWAADFLGLLFNVVLIYVLFKAVSAVWRAIRDRRHRS</sequence>
<protein>
    <recommendedName>
        <fullName evidence="6">Preprotein translocase subunit Tim44</fullName>
    </recommendedName>
</protein>
<feature type="transmembrane region" description="Helical" evidence="2">
    <location>
        <begin position="95"/>
        <end position="114"/>
    </location>
</feature>
<evidence type="ECO:0000313" key="4">
    <source>
        <dbReference type="EMBL" id="MCQ5342744.1"/>
    </source>
</evidence>
<comment type="caution">
    <text evidence="4">The sequence shown here is derived from an EMBL/GenBank/DDBJ whole genome shotgun (WGS) entry which is preliminary data.</text>
</comment>
<dbReference type="Proteomes" id="UP001206692">
    <property type="component" value="Unassembled WGS sequence"/>
</dbReference>
<feature type="transmembrane region" description="Helical" evidence="2">
    <location>
        <begin position="126"/>
        <end position="147"/>
    </location>
</feature>
<accession>A0ABT1SSH3</accession>
<evidence type="ECO:0000256" key="2">
    <source>
        <dbReference type="SAM" id="Phobius"/>
    </source>
</evidence>
<evidence type="ECO:0000256" key="3">
    <source>
        <dbReference type="SAM" id="SignalP"/>
    </source>
</evidence>
<feature type="chain" id="PRO_5046191672" description="Preprotein translocase subunit Tim44" evidence="3">
    <location>
        <begin position="22"/>
        <end position="154"/>
    </location>
</feature>
<dbReference type="EMBL" id="JANGEW010000011">
    <property type="protein sequence ID" value="MCQ5342744.1"/>
    <property type="molecule type" value="Genomic_DNA"/>
</dbReference>
<dbReference type="RefSeq" id="WP_062412072.1">
    <property type="nucleotide sequence ID" value="NZ_JAJCIO010000010.1"/>
</dbReference>
<gene>
    <name evidence="4" type="ORF">NE675_06815</name>
</gene>
<evidence type="ECO:0000313" key="5">
    <source>
        <dbReference type="Proteomes" id="UP001206692"/>
    </source>
</evidence>
<reference evidence="4 5" key="1">
    <citation type="submission" date="2022-06" db="EMBL/GenBank/DDBJ databases">
        <title>Isolation of gut microbiota from human fecal samples.</title>
        <authorList>
            <person name="Pamer E.G."/>
            <person name="Barat B."/>
            <person name="Waligurski E."/>
            <person name="Medina S."/>
            <person name="Paddock L."/>
            <person name="Mostad J."/>
        </authorList>
    </citation>
    <scope>NUCLEOTIDE SEQUENCE [LARGE SCALE GENOMIC DNA]</scope>
    <source>
        <strain evidence="4 5">DFI.1.1</strain>
    </source>
</reference>
<feature type="compositionally biased region" description="Low complexity" evidence="1">
    <location>
        <begin position="38"/>
        <end position="83"/>
    </location>
</feature>
<name>A0ABT1SSH3_9FIRM</name>
<organism evidence="4 5">
    <name type="scientific">Megasphaera massiliensis</name>
    <dbReference type="NCBI Taxonomy" id="1232428"/>
    <lineage>
        <taxon>Bacteria</taxon>
        <taxon>Bacillati</taxon>
        <taxon>Bacillota</taxon>
        <taxon>Negativicutes</taxon>
        <taxon>Veillonellales</taxon>
        <taxon>Veillonellaceae</taxon>
        <taxon>Megasphaera</taxon>
    </lineage>
</organism>
<evidence type="ECO:0008006" key="6">
    <source>
        <dbReference type="Google" id="ProtNLM"/>
    </source>
</evidence>
<keyword evidence="2" id="KW-1133">Transmembrane helix</keyword>
<keyword evidence="2" id="KW-0472">Membrane</keyword>
<feature type="region of interest" description="Disordered" evidence="1">
    <location>
        <begin position="38"/>
        <end position="85"/>
    </location>
</feature>
<keyword evidence="3" id="KW-0732">Signal</keyword>
<feature type="signal peptide" evidence="3">
    <location>
        <begin position="1"/>
        <end position="21"/>
    </location>
</feature>
<keyword evidence="5" id="KW-1185">Reference proteome</keyword>
<proteinExistence type="predicted"/>
<evidence type="ECO:0000256" key="1">
    <source>
        <dbReference type="SAM" id="MobiDB-lite"/>
    </source>
</evidence>
<keyword evidence="2" id="KW-0812">Transmembrane</keyword>